<feature type="region of interest" description="Disordered" evidence="3">
    <location>
        <begin position="74"/>
        <end position="100"/>
    </location>
</feature>
<dbReference type="SMART" id="SM00360">
    <property type="entry name" value="RRM"/>
    <property type="match status" value="2"/>
</dbReference>
<dbReference type="InterPro" id="IPR035979">
    <property type="entry name" value="RBD_domain_sf"/>
</dbReference>
<dbReference type="InterPro" id="IPR012677">
    <property type="entry name" value="Nucleotide-bd_a/b_plait_sf"/>
</dbReference>
<dbReference type="GO" id="GO:0071013">
    <property type="term" value="C:catalytic step 2 spliceosome"/>
    <property type="evidence" value="ECO:0007669"/>
    <property type="project" value="TreeGrafter"/>
</dbReference>
<evidence type="ECO:0000313" key="6">
    <source>
        <dbReference type="Proteomes" id="UP000694402"/>
    </source>
</evidence>
<dbReference type="PANTHER" id="PTHR48026">
    <property type="entry name" value="HOMOLOGOUS TO DROSOPHILA SQD (SQUID) PROTEIN"/>
    <property type="match status" value="1"/>
</dbReference>
<proteinExistence type="predicted"/>
<dbReference type="GO" id="GO:0003730">
    <property type="term" value="F:mRNA 3'-UTR binding"/>
    <property type="evidence" value="ECO:0007669"/>
    <property type="project" value="TreeGrafter"/>
</dbReference>
<sequence length="369" mass="37348">MSKESPREPEQLRKLFIGGLSFETTDESLRTHFERWGSLTDCVVMKDPVTKRSRGFGFVTYSSVDEVDASMEARPHKVDGRQVEPKRAVSREDSSRPGAHTTVKKIFVGGIKEDTEEHHLRDYFDQFGKIEVIDIMTDRTSGKKRGFAFVTFDDHDAVDRIVIQKYHTVNGHNCEVRKALSKEDMNRSGPRGGNFGRGGGYGGGFGGGRGGGGGYGDNDGYNNYGGNGGGYGGGPGGYGGGNRGYGGGGGGGYGNQGGSYGGGGGGYDNYNNGGGGGGSYRGGNYGASSGGGSSSGSGGGGGGDYNDFGNYNSQSSSSYGPMKGGSGYSGGSGGGRSSGPYGGGGGVGGGGYGGGSGGGYGGGSGGRRF</sequence>
<name>A0A8C8C4K1_ONCTS</name>
<dbReference type="InterPro" id="IPR000504">
    <property type="entry name" value="RRM_dom"/>
</dbReference>
<feature type="region of interest" description="Disordered" evidence="3">
    <location>
        <begin position="308"/>
        <end position="348"/>
    </location>
</feature>
<feature type="domain" description="RRM" evidence="4">
    <location>
        <begin position="104"/>
        <end position="183"/>
    </location>
</feature>
<evidence type="ECO:0000259" key="4">
    <source>
        <dbReference type="PROSITE" id="PS50102"/>
    </source>
</evidence>
<dbReference type="Pfam" id="PF00076">
    <property type="entry name" value="RRM_1"/>
    <property type="match status" value="2"/>
</dbReference>
<accession>A0A8C8C4K1</accession>
<feature type="compositionally biased region" description="Basic and acidic residues" evidence="3">
    <location>
        <begin position="74"/>
        <end position="95"/>
    </location>
</feature>
<keyword evidence="6" id="KW-1185">Reference proteome</keyword>
<reference evidence="5" key="1">
    <citation type="submission" date="2025-08" db="UniProtKB">
        <authorList>
            <consortium name="Ensembl"/>
        </authorList>
    </citation>
    <scope>IDENTIFICATION</scope>
</reference>
<protein>
    <recommendedName>
        <fullName evidence="4">RRM domain-containing protein</fullName>
    </recommendedName>
</protein>
<reference evidence="5" key="2">
    <citation type="submission" date="2025-09" db="UniProtKB">
        <authorList>
            <consortium name="Ensembl"/>
        </authorList>
    </citation>
    <scope>IDENTIFICATION</scope>
</reference>
<dbReference type="GeneTree" id="ENSGT00950000183123"/>
<dbReference type="PANTHER" id="PTHR48026:SF2">
    <property type="entry name" value="HETEROGENEOUS NUCLEAR RIBONUCLEOPROTEIN A1-RELATED"/>
    <property type="match status" value="1"/>
</dbReference>
<feature type="compositionally biased region" description="Gly residues" evidence="3">
    <location>
        <begin position="322"/>
        <end position="348"/>
    </location>
</feature>
<dbReference type="Ensembl" id="ENSOTST00005007334.2">
    <property type="protein sequence ID" value="ENSOTSP00005006627.2"/>
    <property type="gene ID" value="ENSOTSG00005003778.2"/>
</dbReference>
<organism evidence="5 6">
    <name type="scientific">Oncorhynchus tshawytscha</name>
    <name type="common">Chinook salmon</name>
    <name type="synonym">Salmo tshawytscha</name>
    <dbReference type="NCBI Taxonomy" id="74940"/>
    <lineage>
        <taxon>Eukaryota</taxon>
        <taxon>Metazoa</taxon>
        <taxon>Chordata</taxon>
        <taxon>Craniata</taxon>
        <taxon>Vertebrata</taxon>
        <taxon>Euteleostomi</taxon>
        <taxon>Actinopterygii</taxon>
        <taxon>Neopterygii</taxon>
        <taxon>Teleostei</taxon>
        <taxon>Protacanthopterygii</taxon>
        <taxon>Salmoniformes</taxon>
        <taxon>Salmonidae</taxon>
        <taxon>Salmoninae</taxon>
        <taxon>Oncorhynchus</taxon>
    </lineage>
</organism>
<feature type="region of interest" description="Disordered" evidence="3">
    <location>
        <begin position="180"/>
        <end position="200"/>
    </location>
</feature>
<dbReference type="Proteomes" id="UP000694402">
    <property type="component" value="Unassembled WGS sequence"/>
</dbReference>
<dbReference type="Gene3D" id="3.30.70.330">
    <property type="match status" value="2"/>
</dbReference>
<dbReference type="GO" id="GO:0000398">
    <property type="term" value="P:mRNA splicing, via spliceosome"/>
    <property type="evidence" value="ECO:0007669"/>
    <property type="project" value="TreeGrafter"/>
</dbReference>
<evidence type="ECO:0000256" key="2">
    <source>
        <dbReference type="PROSITE-ProRule" id="PRU00176"/>
    </source>
</evidence>
<keyword evidence="1 2" id="KW-0694">RNA-binding</keyword>
<evidence type="ECO:0000313" key="5">
    <source>
        <dbReference type="Ensembl" id="ENSOTSP00005006627.2"/>
    </source>
</evidence>
<dbReference type="FunFam" id="3.30.70.330:FF:000048">
    <property type="entry name" value="Heterogeneous nuclear ribonucleoprotein a1 isoform"/>
    <property type="match status" value="1"/>
</dbReference>
<dbReference type="FunFam" id="3.30.70.330:FF:000109">
    <property type="entry name" value="Heterogeneous nuclear ribonucleoprotein a1 isoform"/>
    <property type="match status" value="1"/>
</dbReference>
<gene>
    <name evidence="5" type="primary">HNRNPA1</name>
</gene>
<dbReference type="PROSITE" id="PS50102">
    <property type="entry name" value="RRM"/>
    <property type="match status" value="2"/>
</dbReference>
<dbReference type="SUPFAM" id="SSF54928">
    <property type="entry name" value="RNA-binding domain, RBD"/>
    <property type="match status" value="2"/>
</dbReference>
<feature type="domain" description="RRM" evidence="4">
    <location>
        <begin position="13"/>
        <end position="96"/>
    </location>
</feature>
<evidence type="ECO:0000256" key="1">
    <source>
        <dbReference type="ARBA" id="ARBA00022884"/>
    </source>
</evidence>
<dbReference type="AlphaFoldDB" id="A0A8C8C4K1"/>
<feature type="compositionally biased region" description="Low complexity" evidence="3">
    <location>
        <begin position="308"/>
        <end position="321"/>
    </location>
</feature>
<evidence type="ECO:0000256" key="3">
    <source>
        <dbReference type="SAM" id="MobiDB-lite"/>
    </source>
</evidence>
<feature type="compositionally biased region" description="Gly residues" evidence="3">
    <location>
        <begin position="190"/>
        <end position="200"/>
    </location>
</feature>